<evidence type="ECO:0000256" key="2">
    <source>
        <dbReference type="ARBA" id="ARBA00004851"/>
    </source>
</evidence>
<dbReference type="KEGG" id="pms:KNP414_04346"/>
<feature type="chain" id="PRO_5039001067" description="Beta-xylanase" evidence="12">
    <location>
        <begin position="33"/>
        <end position="895"/>
    </location>
</feature>
<evidence type="ECO:0000256" key="1">
    <source>
        <dbReference type="ARBA" id="ARBA00000681"/>
    </source>
</evidence>
<dbReference type="PATRIC" id="fig|1036673.3.peg.3994"/>
<evidence type="ECO:0000256" key="9">
    <source>
        <dbReference type="ARBA" id="ARBA00023326"/>
    </source>
</evidence>
<dbReference type="InterPro" id="IPR044846">
    <property type="entry name" value="GH10"/>
</dbReference>
<keyword evidence="4 14" id="KW-0858">Xylan degradation</keyword>
<feature type="domain" description="GH10" evidence="13">
    <location>
        <begin position="199"/>
        <end position="529"/>
    </location>
</feature>
<organism evidence="14 15">
    <name type="scientific">Paenibacillus mucilaginosus (strain KNP414)</name>
    <dbReference type="NCBI Taxonomy" id="1036673"/>
    <lineage>
        <taxon>Bacteria</taxon>
        <taxon>Bacillati</taxon>
        <taxon>Bacillota</taxon>
        <taxon>Bacilli</taxon>
        <taxon>Bacillales</taxon>
        <taxon>Paenibacillaceae</taxon>
        <taxon>Paenibacillus</taxon>
    </lineage>
</organism>
<dbReference type="InterPro" id="IPR017853">
    <property type="entry name" value="GH"/>
</dbReference>
<sequence length="895" mass="99722">MIYAMNWGLIRKRSLSLMLSAALFGTTFMSLAAMPKRANAEPESLSYDFEDGTAQGWYGRGGSEVLTAAALAAHSGVYGLQVEGRTQGWNGPQADITSMMKEGQPYALSAWLRLPAGTPDASVSMTIQRTTGGTDHYENVTSGPVQAGGWVRLKGEYTLPAASEKVTIYFESSDHPTLAFYIDDIRIERLPDSPPAAIQEDIPSLKDVFEDDFMLGSAFLVSEIADPNGPDAKLLKKHFNSLTAGNELKWDATEPQEGAFDFTRADQAFRFAVDHGMAFRGHTLVWHSQTPDWVFRGADGNLASKEVLLQRMKRHIDTVVGRYKGRIYAWDVVNEVIDPSQPQGLRSSLWYQIAGEEYIEKAFEYAHAADPSAKLFINDYNTHDPVKRQYLYDLIKRLKEKGIPVDGVGHQMHNSIQSPSPQQIDATIGAFRDLGIEQQITELDMSSYTNDTDSWETFPVDLQIRQAYQYKDTFDVFKKHKDQITAVIFWGKDDRNTWLRTFPTVRKNWPLLFDENLQAKYAYWALVDPGKVPVEIGHASASTSAGLINIDGSLEEAWARGTSVPVRKNGETKAAFTSLWDQRHLYVTIDVFDTTVNGNDAVEVYIDGNNGKTPAYEPDDKKYTFRRSGTNPHKHADYKTIRTEGGYRIEASIPIENGVLGQELGFDIRIADRSGKDVWMSSWNDTTGSQDTDTSKFGVLKLDEGPRYVSAKQGTPVIDGTIDAAWNGMDPIRTDRYVIGSAGSTAKVRTLWDHERLYILAEVKDTLLSKQSGNAYEQDSIEIFVDTNNAKTDFFEPDDGQYRINFDNERSVNPASLSGNLISAAKRTEDGYVVEASIAWTGVPPKANELIGFDIQVNNDEDGDGDRDSVSIWNDTSGQSYQNTSGYGLLKLGER</sequence>
<dbReference type="InterPro" id="IPR008979">
    <property type="entry name" value="Galactose-bd-like_sf"/>
</dbReference>
<keyword evidence="7 10" id="KW-0119">Carbohydrate metabolism</keyword>
<dbReference type="EMBL" id="CP002869">
    <property type="protein sequence ID" value="AEI42878.1"/>
    <property type="molecule type" value="Genomic_DNA"/>
</dbReference>
<evidence type="ECO:0000256" key="7">
    <source>
        <dbReference type="ARBA" id="ARBA00023277"/>
    </source>
</evidence>
<dbReference type="HOGENOM" id="CLU_001408_1_0_9"/>
<evidence type="ECO:0000256" key="6">
    <source>
        <dbReference type="ARBA" id="ARBA00022801"/>
    </source>
</evidence>
<reference evidence="14 15" key="2">
    <citation type="journal article" date="2013" name="Genome Announc.">
        <title>Genome Sequence of Growth-Improving Paenibacillus mucilaginosus Strain KNP414.</title>
        <authorList>
            <person name="Lu J.J."/>
            <person name="Wang J.F."/>
            <person name="Hu X.F."/>
        </authorList>
    </citation>
    <scope>NUCLEOTIDE SEQUENCE [LARGE SCALE GENOMIC DNA]</scope>
    <source>
        <strain evidence="14 15">KNP414</strain>
    </source>
</reference>
<evidence type="ECO:0000256" key="3">
    <source>
        <dbReference type="ARBA" id="ARBA00007495"/>
    </source>
</evidence>
<accession>F8FJM8</accession>
<feature type="signal peptide" evidence="12">
    <location>
        <begin position="1"/>
        <end position="32"/>
    </location>
</feature>
<dbReference type="Pfam" id="PF02018">
    <property type="entry name" value="CBM_4_9"/>
    <property type="match status" value="1"/>
</dbReference>
<keyword evidence="9 10" id="KW-0624">Polysaccharide degradation</keyword>
<evidence type="ECO:0000256" key="4">
    <source>
        <dbReference type="ARBA" id="ARBA00022651"/>
    </source>
</evidence>
<dbReference type="PROSITE" id="PS51760">
    <property type="entry name" value="GH10_2"/>
    <property type="match status" value="1"/>
</dbReference>
<dbReference type="Gene3D" id="2.60.120.260">
    <property type="entry name" value="Galactose-binding domain-like"/>
    <property type="match status" value="1"/>
</dbReference>
<evidence type="ECO:0000256" key="12">
    <source>
        <dbReference type="SAM" id="SignalP"/>
    </source>
</evidence>
<feature type="region of interest" description="Disordered" evidence="11">
    <location>
        <begin position="858"/>
        <end position="877"/>
    </location>
</feature>
<dbReference type="InterPro" id="IPR003305">
    <property type="entry name" value="CenC_carb-bd"/>
</dbReference>
<gene>
    <name evidence="14" type="ordered locus">KNP414_04346</name>
</gene>
<dbReference type="GO" id="GO:0031176">
    <property type="term" value="F:endo-1,4-beta-xylanase activity"/>
    <property type="evidence" value="ECO:0007669"/>
    <property type="project" value="UniProtKB-EC"/>
</dbReference>
<dbReference type="SMART" id="SM00633">
    <property type="entry name" value="Glyco_10"/>
    <property type="match status" value="1"/>
</dbReference>
<dbReference type="GO" id="GO:0030246">
    <property type="term" value="F:carbohydrate binding"/>
    <property type="evidence" value="ECO:0007669"/>
    <property type="project" value="InterPro"/>
</dbReference>
<evidence type="ECO:0000256" key="11">
    <source>
        <dbReference type="SAM" id="MobiDB-lite"/>
    </source>
</evidence>
<protein>
    <recommendedName>
        <fullName evidence="10">Beta-xylanase</fullName>
        <ecNumber evidence="10">3.2.1.8</ecNumber>
    </recommendedName>
</protein>
<comment type="catalytic activity">
    <reaction evidence="1 10">
        <text>Endohydrolysis of (1-&gt;4)-beta-D-xylosidic linkages in xylans.</text>
        <dbReference type="EC" id="3.2.1.8"/>
    </reaction>
</comment>
<dbReference type="SUPFAM" id="SSF49785">
    <property type="entry name" value="Galactose-binding domain-like"/>
    <property type="match status" value="1"/>
</dbReference>
<dbReference type="SUPFAM" id="SSF51445">
    <property type="entry name" value="(Trans)glycosidases"/>
    <property type="match status" value="1"/>
</dbReference>
<dbReference type="CDD" id="cd00005">
    <property type="entry name" value="CBM9_like_1"/>
    <property type="match status" value="1"/>
</dbReference>
<dbReference type="EC" id="3.2.1.8" evidence="10"/>
<dbReference type="InterPro" id="IPR010502">
    <property type="entry name" value="Carb-bd_dom_fam9"/>
</dbReference>
<comment type="pathway">
    <text evidence="2">Glycan degradation; xylan degradation.</text>
</comment>
<name>F8FJM8_PAEMK</name>
<dbReference type="GO" id="GO:0045493">
    <property type="term" value="P:xylan catabolic process"/>
    <property type="evidence" value="ECO:0007669"/>
    <property type="project" value="UniProtKB-KW"/>
</dbReference>
<evidence type="ECO:0000256" key="10">
    <source>
        <dbReference type="RuleBase" id="RU361174"/>
    </source>
</evidence>
<dbReference type="InterPro" id="IPR001000">
    <property type="entry name" value="GH10_dom"/>
</dbReference>
<dbReference type="PANTHER" id="PTHR31490:SF90">
    <property type="entry name" value="ENDO-1,4-BETA-XYLANASE A"/>
    <property type="match status" value="1"/>
</dbReference>
<dbReference type="PANTHER" id="PTHR31490">
    <property type="entry name" value="GLYCOSYL HYDROLASE"/>
    <property type="match status" value="1"/>
</dbReference>
<keyword evidence="8 10" id="KW-0326">Glycosidase</keyword>
<comment type="similarity">
    <text evidence="3 10">Belongs to the glycosyl hydrolase 10 (cellulase F) family.</text>
</comment>
<dbReference type="Gene3D" id="2.60.40.1190">
    <property type="match status" value="2"/>
</dbReference>
<evidence type="ECO:0000256" key="5">
    <source>
        <dbReference type="ARBA" id="ARBA00022737"/>
    </source>
</evidence>
<keyword evidence="12" id="KW-0732">Signal</keyword>
<reference evidence="15" key="1">
    <citation type="submission" date="2011-06" db="EMBL/GenBank/DDBJ databases">
        <title>Complete genome sequence of Paenibacillus mucilaginosus KNP414.</title>
        <authorList>
            <person name="Wang J."/>
            <person name="Hu S."/>
            <person name="Hu X."/>
            <person name="Zhang B."/>
            <person name="Dong D."/>
            <person name="Zhang S."/>
            <person name="Zhao K."/>
            <person name="Wu D."/>
        </authorList>
    </citation>
    <scope>NUCLEOTIDE SEQUENCE [LARGE SCALE GENOMIC DNA]</scope>
    <source>
        <strain evidence="15">KNP414</strain>
    </source>
</reference>
<dbReference type="Proteomes" id="UP000006620">
    <property type="component" value="Chromosome"/>
</dbReference>
<dbReference type="Pfam" id="PF00331">
    <property type="entry name" value="Glyco_hydro_10"/>
    <property type="match status" value="1"/>
</dbReference>
<keyword evidence="5" id="KW-0677">Repeat</keyword>
<dbReference type="Pfam" id="PF06452">
    <property type="entry name" value="CBM9_1"/>
    <property type="match status" value="2"/>
</dbReference>
<evidence type="ECO:0000313" key="15">
    <source>
        <dbReference type="Proteomes" id="UP000006620"/>
    </source>
</evidence>
<evidence type="ECO:0000313" key="14">
    <source>
        <dbReference type="EMBL" id="AEI42878.1"/>
    </source>
</evidence>
<evidence type="ECO:0000259" key="13">
    <source>
        <dbReference type="PROSITE" id="PS51760"/>
    </source>
</evidence>
<dbReference type="Gene3D" id="3.20.20.80">
    <property type="entry name" value="Glycosidases"/>
    <property type="match status" value="1"/>
</dbReference>
<proteinExistence type="inferred from homology"/>
<dbReference type="SUPFAM" id="SSF49344">
    <property type="entry name" value="CBD9-like"/>
    <property type="match status" value="2"/>
</dbReference>
<dbReference type="AlphaFoldDB" id="F8FJM8"/>
<evidence type="ECO:0000256" key="8">
    <source>
        <dbReference type="ARBA" id="ARBA00023295"/>
    </source>
</evidence>
<keyword evidence="6 10" id="KW-0378">Hydrolase</keyword>
<dbReference type="PRINTS" id="PR00134">
    <property type="entry name" value="GLHYDRLASE10"/>
</dbReference>